<dbReference type="PANTHER" id="PTHR42781">
    <property type="entry name" value="SPERMIDINE/PUTRESCINE IMPORT ATP-BINDING PROTEIN POTA"/>
    <property type="match status" value="1"/>
</dbReference>
<evidence type="ECO:0000256" key="7">
    <source>
        <dbReference type="ARBA" id="ARBA00023065"/>
    </source>
</evidence>
<feature type="domain" description="ABC transporter" evidence="9">
    <location>
        <begin position="5"/>
        <end position="237"/>
    </location>
</feature>
<dbReference type="InterPro" id="IPR003593">
    <property type="entry name" value="AAA+_ATPase"/>
</dbReference>
<keyword evidence="2" id="KW-1003">Cell membrane</keyword>
<dbReference type="RefSeq" id="WP_150001015.1">
    <property type="nucleotide sequence ID" value="NZ_BKCL01000009.1"/>
</dbReference>
<accession>A0A5A7MV54</accession>
<dbReference type="SUPFAM" id="SSF50331">
    <property type="entry name" value="MOP-like"/>
    <property type="match status" value="1"/>
</dbReference>
<dbReference type="GO" id="GO:0015697">
    <property type="term" value="P:quaternary ammonium group transport"/>
    <property type="evidence" value="ECO:0007669"/>
    <property type="project" value="UniProtKB-ARBA"/>
</dbReference>
<dbReference type="InterPro" id="IPR017871">
    <property type="entry name" value="ABC_transporter-like_CS"/>
</dbReference>
<name>A0A5A7MV54_9PROT</name>
<dbReference type="InterPro" id="IPR003439">
    <property type="entry name" value="ABC_transporter-like_ATP-bd"/>
</dbReference>
<dbReference type="PANTHER" id="PTHR42781:SF4">
    <property type="entry name" value="SPERMIDINE_PUTRESCINE IMPORT ATP-BINDING PROTEIN POTA"/>
    <property type="match status" value="1"/>
</dbReference>
<proteinExistence type="predicted"/>
<dbReference type="GO" id="GO:0016020">
    <property type="term" value="C:membrane"/>
    <property type="evidence" value="ECO:0007669"/>
    <property type="project" value="InterPro"/>
</dbReference>
<evidence type="ECO:0000256" key="4">
    <source>
        <dbReference type="ARBA" id="ARBA00022741"/>
    </source>
</evidence>
<dbReference type="GO" id="GO:0005524">
    <property type="term" value="F:ATP binding"/>
    <property type="evidence" value="ECO:0007669"/>
    <property type="project" value="UniProtKB-KW"/>
</dbReference>
<keyword evidence="1" id="KW-0813">Transport</keyword>
<dbReference type="SMART" id="SM00382">
    <property type="entry name" value="AAA"/>
    <property type="match status" value="1"/>
</dbReference>
<evidence type="ECO:0000256" key="8">
    <source>
        <dbReference type="ARBA" id="ARBA00023136"/>
    </source>
</evidence>
<evidence type="ECO:0000256" key="5">
    <source>
        <dbReference type="ARBA" id="ARBA00022840"/>
    </source>
</evidence>
<dbReference type="AlphaFoldDB" id="A0A5A7MV54"/>
<dbReference type="GO" id="GO:0015408">
    <property type="term" value="F:ABC-type ferric iron transporter activity"/>
    <property type="evidence" value="ECO:0007669"/>
    <property type="project" value="InterPro"/>
</dbReference>
<reference evidence="10 11" key="1">
    <citation type="submission" date="2019-09" db="EMBL/GenBank/DDBJ databases">
        <title>NBRP : Genome information of microbial organism related human and environment.</title>
        <authorList>
            <person name="Hattori M."/>
            <person name="Oshima K."/>
            <person name="Inaba H."/>
            <person name="Suda W."/>
            <person name="Sakamoto M."/>
            <person name="Iino T."/>
            <person name="Kitahara M."/>
            <person name="Oshida Y."/>
            <person name="Iida T."/>
            <person name="Kudo T."/>
            <person name="Itoh T."/>
            <person name="Ohkuma M."/>
        </authorList>
    </citation>
    <scope>NUCLEOTIDE SEQUENCE [LARGE SCALE GENOMIC DNA]</scope>
    <source>
        <strain evidence="10 11">Hi-2</strain>
    </source>
</reference>
<evidence type="ECO:0000259" key="9">
    <source>
        <dbReference type="PROSITE" id="PS50893"/>
    </source>
</evidence>
<dbReference type="PROSITE" id="PS50893">
    <property type="entry name" value="ABC_TRANSPORTER_2"/>
    <property type="match status" value="1"/>
</dbReference>
<keyword evidence="4" id="KW-0547">Nucleotide-binding</keyword>
<keyword evidence="7" id="KW-0406">Ion transport</keyword>
<dbReference type="CDD" id="cd03259">
    <property type="entry name" value="ABC_Carb_Solutes_like"/>
    <property type="match status" value="1"/>
</dbReference>
<dbReference type="InterPro" id="IPR008995">
    <property type="entry name" value="Mo/tungstate-bd_C_term_dom"/>
</dbReference>
<keyword evidence="3" id="KW-0410">Iron transport</keyword>
<dbReference type="InterPro" id="IPR015853">
    <property type="entry name" value="ABC_transpr_FbpC"/>
</dbReference>
<sequence length="349" mass="37619">MSGALDLQDVQFAYDGDDVVRGVSLTVAPGEIVCLLGPSGCGKTTCLRIAAGLERLTRGTVRVGGRQVASKDVHVPPEQRRVGLVLQDFALFPHLTVAQNVAFGVQNRDKSTRDQQVLDLLDHVDLKAYADAWPHQLSGGQQQRVALARALAPEPYVMLMDEPFSGLDVTLRADVRQRAVAVLKSRAVPTLIVTHDPDEALAVADRIIIMRDGRVLQAGTPEEVYLKPADPFVMTFFGAPNHLMGSVQNGKVATPFGPISASPSLEGENVAIYFRGTALTLAKPGDGVPMRVEDARLLGPVQRLILTSDGLDAPLIMEQPRRHAVKIGEMVAVCATLDEFHMFSANTHG</sequence>
<protein>
    <submittedName>
        <fullName evidence="10">ABC transporter</fullName>
    </submittedName>
</protein>
<dbReference type="Proteomes" id="UP000322084">
    <property type="component" value="Unassembled WGS sequence"/>
</dbReference>
<evidence type="ECO:0000313" key="10">
    <source>
        <dbReference type="EMBL" id="GEQ98785.1"/>
    </source>
</evidence>
<keyword evidence="8" id="KW-0472">Membrane</keyword>
<dbReference type="Pfam" id="PF00005">
    <property type="entry name" value="ABC_tran"/>
    <property type="match status" value="1"/>
</dbReference>
<gene>
    <name evidence="10" type="ORF">JCM17844_24220</name>
</gene>
<organism evidence="10 11">
    <name type="scientific">Iodidimonas gelatinilytica</name>
    <dbReference type="NCBI Taxonomy" id="1236966"/>
    <lineage>
        <taxon>Bacteria</taxon>
        <taxon>Pseudomonadati</taxon>
        <taxon>Pseudomonadota</taxon>
        <taxon>Alphaproteobacteria</taxon>
        <taxon>Iodidimonadales</taxon>
        <taxon>Iodidimonadaceae</taxon>
        <taxon>Iodidimonas</taxon>
    </lineage>
</organism>
<evidence type="ECO:0000256" key="3">
    <source>
        <dbReference type="ARBA" id="ARBA00022496"/>
    </source>
</evidence>
<dbReference type="FunFam" id="3.40.50.300:FF:000425">
    <property type="entry name" value="Probable ABC transporter, ATP-binding subunit"/>
    <property type="match status" value="1"/>
</dbReference>
<dbReference type="EMBL" id="BKCL01000009">
    <property type="protein sequence ID" value="GEQ98785.1"/>
    <property type="molecule type" value="Genomic_DNA"/>
</dbReference>
<evidence type="ECO:0000256" key="6">
    <source>
        <dbReference type="ARBA" id="ARBA00023004"/>
    </source>
</evidence>
<dbReference type="InterPro" id="IPR050093">
    <property type="entry name" value="ABC_SmlMolc_Importer"/>
</dbReference>
<dbReference type="PROSITE" id="PS00211">
    <property type="entry name" value="ABC_TRANSPORTER_1"/>
    <property type="match status" value="1"/>
</dbReference>
<dbReference type="Gene3D" id="3.40.50.300">
    <property type="entry name" value="P-loop containing nucleotide triphosphate hydrolases"/>
    <property type="match status" value="1"/>
</dbReference>
<dbReference type="GO" id="GO:0016887">
    <property type="term" value="F:ATP hydrolysis activity"/>
    <property type="evidence" value="ECO:0007669"/>
    <property type="project" value="InterPro"/>
</dbReference>
<keyword evidence="6" id="KW-0408">Iron</keyword>
<dbReference type="SUPFAM" id="SSF52540">
    <property type="entry name" value="P-loop containing nucleoside triphosphate hydrolases"/>
    <property type="match status" value="1"/>
</dbReference>
<dbReference type="InterPro" id="IPR027417">
    <property type="entry name" value="P-loop_NTPase"/>
</dbReference>
<evidence type="ECO:0000313" key="11">
    <source>
        <dbReference type="Proteomes" id="UP000322084"/>
    </source>
</evidence>
<evidence type="ECO:0000256" key="1">
    <source>
        <dbReference type="ARBA" id="ARBA00022448"/>
    </source>
</evidence>
<keyword evidence="5" id="KW-0067">ATP-binding</keyword>
<comment type="caution">
    <text evidence="10">The sequence shown here is derived from an EMBL/GenBank/DDBJ whole genome shotgun (WGS) entry which is preliminary data.</text>
</comment>
<evidence type="ECO:0000256" key="2">
    <source>
        <dbReference type="ARBA" id="ARBA00022475"/>
    </source>
</evidence>